<reference evidence="5" key="1">
    <citation type="submission" date="2022-08" db="EMBL/GenBank/DDBJ databases">
        <authorList>
            <person name="Tian L."/>
        </authorList>
    </citation>
    <scope>NUCLEOTIDE SEQUENCE</scope>
    <source>
        <strain evidence="5">CM253</strain>
        <plasmid evidence="5">psa3239</plasmid>
    </source>
</reference>
<name>A0ABY5Q827_9ACTN</name>
<organism evidence="5 6">
    <name type="scientific">Streptomyces yangpuensis</name>
    <dbReference type="NCBI Taxonomy" id="1648182"/>
    <lineage>
        <taxon>Bacteria</taxon>
        <taxon>Bacillati</taxon>
        <taxon>Actinomycetota</taxon>
        <taxon>Actinomycetes</taxon>
        <taxon>Kitasatosporales</taxon>
        <taxon>Streptomycetaceae</taxon>
        <taxon>Streptomyces</taxon>
    </lineage>
</organism>
<evidence type="ECO:0000256" key="1">
    <source>
        <dbReference type="ARBA" id="ARBA00001954"/>
    </source>
</evidence>
<dbReference type="PROSITE" id="PS51184">
    <property type="entry name" value="JMJC"/>
    <property type="match status" value="1"/>
</dbReference>
<feature type="domain" description="JmjC" evidence="4">
    <location>
        <begin position="102"/>
        <end position="242"/>
    </location>
</feature>
<evidence type="ECO:0000313" key="5">
    <source>
        <dbReference type="EMBL" id="UUY52606.1"/>
    </source>
</evidence>
<protein>
    <submittedName>
        <fullName evidence="5">Cupin domain-containing protein</fullName>
    </submittedName>
</protein>
<geneLocation type="plasmid" evidence="5 6">
    <name>psa3239</name>
</geneLocation>
<dbReference type="Gene3D" id="2.60.120.650">
    <property type="entry name" value="Cupin"/>
    <property type="match status" value="1"/>
</dbReference>
<proteinExistence type="predicted"/>
<gene>
    <name evidence="5" type="ORF">NRK68_35720</name>
</gene>
<keyword evidence="2" id="KW-0479">Metal-binding</keyword>
<dbReference type="InterPro" id="IPR039994">
    <property type="entry name" value="NO66-like"/>
</dbReference>
<evidence type="ECO:0000256" key="3">
    <source>
        <dbReference type="ARBA" id="ARBA00023004"/>
    </source>
</evidence>
<accession>A0ABY5Q827</accession>
<dbReference type="Proteomes" id="UP001057738">
    <property type="component" value="Plasmid psa3239"/>
</dbReference>
<keyword evidence="3" id="KW-0408">Iron</keyword>
<evidence type="ECO:0000256" key="2">
    <source>
        <dbReference type="ARBA" id="ARBA00022723"/>
    </source>
</evidence>
<sequence>MTDWTFEELVGDTEEFFSRHFGERPMLRRGALDATRARELVSVGRLDDLVAMETVHPAYIRVARGGQGIPGKAYTRVATEHGAALTEAVVPEQVYELFRSGGTVTWNYLHHFLPSARHLVQAFTQAFAAPAEAVAFLTPAGHDGYAPHHDPVDVFVVQTEGTKRWRVWEPTGERRSEPATYPDGTLGEPALETTLHPGDVLYLPYGTPHAAAAGDLVSLHVSVTVTPRRWRDLLRETVDALTADEEFAAVPHLGGTGTDHGPSATALAAKLTLLAERLAQVAPAAEAARLTTAGQERAGASRPREFERLASLSGLSPHDPLRRSRIPVAIGPSDGGRTQLTVNGHTLAVPDAVAATLRLLEGGGSVQAGELLQGAPAPRSVRAAESLTRLGLLEPAAVGAGSVDR</sequence>
<dbReference type="InterPro" id="IPR003347">
    <property type="entry name" value="JmjC_dom"/>
</dbReference>
<dbReference type="PANTHER" id="PTHR13096:SF8">
    <property type="entry name" value="RIBOSOMAL OXYGENASE 1"/>
    <property type="match status" value="1"/>
</dbReference>
<keyword evidence="5" id="KW-0614">Plasmid</keyword>
<dbReference type="RefSeq" id="WP_257858330.1">
    <property type="nucleotide sequence ID" value="NZ_CP102516.1"/>
</dbReference>
<evidence type="ECO:0000259" key="4">
    <source>
        <dbReference type="PROSITE" id="PS51184"/>
    </source>
</evidence>
<keyword evidence="6" id="KW-1185">Reference proteome</keyword>
<dbReference type="PANTHER" id="PTHR13096">
    <property type="entry name" value="MINA53 MYC INDUCED NUCLEAR ANTIGEN"/>
    <property type="match status" value="1"/>
</dbReference>
<dbReference type="Pfam" id="PF08007">
    <property type="entry name" value="JmjC_2"/>
    <property type="match status" value="1"/>
</dbReference>
<dbReference type="EMBL" id="CP102516">
    <property type="protein sequence ID" value="UUY52606.1"/>
    <property type="molecule type" value="Genomic_DNA"/>
</dbReference>
<evidence type="ECO:0000313" key="6">
    <source>
        <dbReference type="Proteomes" id="UP001057738"/>
    </source>
</evidence>
<comment type="cofactor">
    <cofactor evidence="1">
        <name>Fe(2+)</name>
        <dbReference type="ChEBI" id="CHEBI:29033"/>
    </cofactor>
</comment>
<dbReference type="SUPFAM" id="SSF51197">
    <property type="entry name" value="Clavaminate synthase-like"/>
    <property type="match status" value="1"/>
</dbReference>
<dbReference type="GeneID" id="95578891"/>